<dbReference type="InterPro" id="IPR007445">
    <property type="entry name" value="PilO"/>
</dbReference>
<dbReference type="Proteomes" id="UP000234839">
    <property type="component" value="Unassembled WGS sequence"/>
</dbReference>
<dbReference type="Gene3D" id="2.30.30.830">
    <property type="match status" value="1"/>
</dbReference>
<proteinExistence type="predicted"/>
<name>A0ABX4UGT8_9PSED</name>
<evidence type="ECO:0000256" key="2">
    <source>
        <dbReference type="SAM" id="Phobius"/>
    </source>
</evidence>
<accession>A0ABX4UGT8</accession>
<dbReference type="EMBL" id="PJCP01000006">
    <property type="protein sequence ID" value="PLV24375.1"/>
    <property type="molecule type" value="Genomic_DNA"/>
</dbReference>
<dbReference type="Pfam" id="PF04351">
    <property type="entry name" value="PilP"/>
    <property type="match status" value="1"/>
</dbReference>
<keyword evidence="2" id="KW-0472">Membrane</keyword>
<feature type="region of interest" description="Disordered" evidence="1">
    <location>
        <begin position="315"/>
        <end position="340"/>
    </location>
</feature>
<keyword evidence="2" id="KW-1133">Transmembrane helix</keyword>
<dbReference type="InterPro" id="IPR007446">
    <property type="entry name" value="PilP"/>
</dbReference>
<evidence type="ECO:0000256" key="1">
    <source>
        <dbReference type="SAM" id="MobiDB-lite"/>
    </source>
</evidence>
<dbReference type="InterPro" id="IPR014717">
    <property type="entry name" value="Transl_elong_EF1B/ribsomal_bS6"/>
</dbReference>
<organism evidence="3 4">
    <name type="scientific">Pseudomonas guariconensis</name>
    <dbReference type="NCBI Taxonomy" id="1288410"/>
    <lineage>
        <taxon>Bacteria</taxon>
        <taxon>Pseudomonadati</taxon>
        <taxon>Pseudomonadota</taxon>
        <taxon>Gammaproteobacteria</taxon>
        <taxon>Pseudomonadales</taxon>
        <taxon>Pseudomonadaceae</taxon>
        <taxon>Pseudomonas</taxon>
    </lineage>
</organism>
<dbReference type="Gene3D" id="3.30.70.60">
    <property type="match status" value="1"/>
</dbReference>
<evidence type="ECO:0000313" key="3">
    <source>
        <dbReference type="EMBL" id="PLV24375.1"/>
    </source>
</evidence>
<comment type="caution">
    <text evidence="3">The sequence shown here is derived from an EMBL/GenBank/DDBJ whole genome shotgun (WGS) entry which is preliminary data.</text>
</comment>
<reference evidence="3 4" key="1">
    <citation type="submission" date="2017-12" db="EMBL/GenBank/DDBJ databases">
        <title>Detection of the carbapenemase gene blaVIM-5 in members of the Pseudomonas putida group isolated from polluted Nigerian wetlands.</title>
        <authorList>
            <person name="Adelowo O."/>
            <person name="Vollmers J."/>
            <person name="Maeusezahl I."/>
            <person name="Kaster A.-K."/>
            <person name="Mueller J.A."/>
        </authorList>
    </citation>
    <scope>NUCLEOTIDE SEQUENCE [LARGE SCALE GENOMIC DNA]</scope>
    <source>
        <strain evidence="3 4">MR119</strain>
    </source>
</reference>
<gene>
    <name evidence="3" type="ORF">CXG53_09400</name>
</gene>
<feature type="transmembrane region" description="Helical" evidence="2">
    <location>
        <begin position="20"/>
        <end position="41"/>
    </location>
</feature>
<evidence type="ECO:0000313" key="4">
    <source>
        <dbReference type="Proteomes" id="UP000234839"/>
    </source>
</evidence>
<keyword evidence="2" id="KW-0812">Transmembrane</keyword>
<sequence length="340" mass="37795">MVMTWAEMTDWREWGIRSRGFIAAILATLIALVLLAGWFGLLQGRYRTYQLGKGQEQSLNLALSGNSQALHLHESARLALDDATLQLRDARWRLAAGVNMSDLLDELTSSGHAHGLVFEQLDVEQARVETGYQMVPLRVEVVGRYAALRMWLDEWFGQVRLLRATSLRLVDLPERPGLLRLQVQVASYHPGEELPAPASLAHEPARPAARPPRVDLFVPWSTQAAVTGLAGVPLDQLEMVGSLSQAGHHQALLWSAGRLYRVCSGDRVGRNEGVVVRIDRHQIEVRERVFVAGVWHERSVYLAMGKRVNNEVMDDAEQTEDRHGDGNAVEPGGDSIALSR</sequence>
<dbReference type="Pfam" id="PF04350">
    <property type="entry name" value="PilO"/>
    <property type="match status" value="1"/>
</dbReference>
<keyword evidence="4" id="KW-1185">Reference proteome</keyword>
<protein>
    <submittedName>
        <fullName evidence="3">Type IV pili biogenesis protein</fullName>
    </submittedName>
</protein>